<proteinExistence type="predicted"/>
<protein>
    <submittedName>
        <fullName evidence="2">Uncharacterized protein</fullName>
    </submittedName>
</protein>
<keyword evidence="1" id="KW-1185">Reference proteome</keyword>
<dbReference type="WBParaSite" id="nRc.2.0.1.t00105-RA">
    <property type="protein sequence ID" value="nRc.2.0.1.t00105-RA"/>
    <property type="gene ID" value="nRc.2.0.1.g00105"/>
</dbReference>
<sequence length="91" mass="10360">MVVTVTAATVNFTTMEVKLLKWRDSKCDIPEISDEQSQKYTSIVGSGLKTRGCIKSYSVKDPMRIGFDRQMPYRAKVFQENVKNACFPSKM</sequence>
<evidence type="ECO:0000313" key="2">
    <source>
        <dbReference type="WBParaSite" id="nRc.2.0.1.t00105-RA"/>
    </source>
</evidence>
<name>A0A915HDG2_ROMCU</name>
<reference evidence="2" key="1">
    <citation type="submission" date="2022-11" db="UniProtKB">
        <authorList>
            <consortium name="WormBaseParasite"/>
        </authorList>
    </citation>
    <scope>IDENTIFICATION</scope>
</reference>
<evidence type="ECO:0000313" key="1">
    <source>
        <dbReference type="Proteomes" id="UP000887565"/>
    </source>
</evidence>
<organism evidence="1 2">
    <name type="scientific">Romanomermis culicivorax</name>
    <name type="common">Nematode worm</name>
    <dbReference type="NCBI Taxonomy" id="13658"/>
    <lineage>
        <taxon>Eukaryota</taxon>
        <taxon>Metazoa</taxon>
        <taxon>Ecdysozoa</taxon>
        <taxon>Nematoda</taxon>
        <taxon>Enoplea</taxon>
        <taxon>Dorylaimia</taxon>
        <taxon>Mermithida</taxon>
        <taxon>Mermithoidea</taxon>
        <taxon>Mermithidae</taxon>
        <taxon>Romanomermis</taxon>
    </lineage>
</organism>
<dbReference type="AlphaFoldDB" id="A0A915HDG2"/>
<accession>A0A915HDG2</accession>
<dbReference type="Proteomes" id="UP000887565">
    <property type="component" value="Unplaced"/>
</dbReference>